<dbReference type="InterPro" id="IPR000182">
    <property type="entry name" value="GNAT_dom"/>
</dbReference>
<dbReference type="Gene3D" id="3.40.630.30">
    <property type="match status" value="1"/>
</dbReference>
<name>A0ABU3RJS9_9BACL</name>
<evidence type="ECO:0000259" key="1">
    <source>
        <dbReference type="PROSITE" id="PS51186"/>
    </source>
</evidence>
<reference evidence="2 3" key="1">
    <citation type="submission" date="2023-10" db="EMBL/GenBank/DDBJ databases">
        <title>Paenibacillus strain PFR10 Genome sequencing and assembly.</title>
        <authorList>
            <person name="Kim I."/>
        </authorList>
    </citation>
    <scope>NUCLEOTIDE SEQUENCE [LARGE SCALE GENOMIC DNA]</scope>
    <source>
        <strain evidence="2 3">PFR10</strain>
    </source>
</reference>
<feature type="domain" description="N-acetyltransferase" evidence="1">
    <location>
        <begin position="25"/>
        <end position="227"/>
    </location>
</feature>
<dbReference type="Pfam" id="PF00583">
    <property type="entry name" value="Acetyltransf_1"/>
    <property type="match status" value="1"/>
</dbReference>
<protein>
    <submittedName>
        <fullName evidence="2">GNAT family N-acetyltransferase</fullName>
    </submittedName>
</protein>
<dbReference type="CDD" id="cd04301">
    <property type="entry name" value="NAT_SF"/>
    <property type="match status" value="1"/>
</dbReference>
<proteinExistence type="predicted"/>
<dbReference type="RefSeq" id="WP_315954531.1">
    <property type="nucleotide sequence ID" value="NZ_JAWCUD010000010.1"/>
</dbReference>
<dbReference type="PROSITE" id="PS51186">
    <property type="entry name" value="GNAT"/>
    <property type="match status" value="1"/>
</dbReference>
<organism evidence="2 3">
    <name type="scientific">Paenibacillus violae</name>
    <dbReference type="NCBI Taxonomy" id="3077234"/>
    <lineage>
        <taxon>Bacteria</taxon>
        <taxon>Bacillati</taxon>
        <taxon>Bacillota</taxon>
        <taxon>Bacilli</taxon>
        <taxon>Bacillales</taxon>
        <taxon>Paenibacillaceae</taxon>
        <taxon>Paenibacillus</taxon>
    </lineage>
</organism>
<dbReference type="Proteomes" id="UP001260980">
    <property type="component" value="Unassembled WGS sequence"/>
</dbReference>
<evidence type="ECO:0000313" key="2">
    <source>
        <dbReference type="EMBL" id="MDU0204542.1"/>
    </source>
</evidence>
<gene>
    <name evidence="2" type="ORF">RQP52_25970</name>
</gene>
<dbReference type="EMBL" id="JAWCUD010000010">
    <property type="protein sequence ID" value="MDU0204542.1"/>
    <property type="molecule type" value="Genomic_DNA"/>
</dbReference>
<dbReference type="InterPro" id="IPR016181">
    <property type="entry name" value="Acyl_CoA_acyltransferase"/>
</dbReference>
<keyword evidence="3" id="KW-1185">Reference proteome</keyword>
<sequence>MVDRNSHQYYAKKLYVFDGDKPIEAVIRNYEKADMDALIRVQQESFPPPFPSELWWNEEQLTEHITRFPQGALCVEVEGRIVGSITGLLVDYDEVHAADHSWSTLTDDGYIRTHQPDGDTLYIVDICVMPAYRKFGLGKWMMQSMYEVVVHLGLRRLLGGGRMPGYHKQAEAMTAEDYVKAVMAGACKDPVITFLLRCGRTPVQVVPDYLQDEESLNYALLMEWRNPFRIRT</sequence>
<accession>A0ABU3RJS9</accession>
<comment type="caution">
    <text evidence="2">The sequence shown here is derived from an EMBL/GenBank/DDBJ whole genome shotgun (WGS) entry which is preliminary data.</text>
</comment>
<evidence type="ECO:0000313" key="3">
    <source>
        <dbReference type="Proteomes" id="UP001260980"/>
    </source>
</evidence>
<dbReference type="SUPFAM" id="SSF55729">
    <property type="entry name" value="Acyl-CoA N-acyltransferases (Nat)"/>
    <property type="match status" value="1"/>
</dbReference>